<evidence type="ECO:0000259" key="1">
    <source>
        <dbReference type="Pfam" id="PF01738"/>
    </source>
</evidence>
<dbReference type="InterPro" id="IPR029058">
    <property type="entry name" value="AB_hydrolase_fold"/>
</dbReference>
<dbReference type="Pfam" id="PF01738">
    <property type="entry name" value="DLH"/>
    <property type="match status" value="1"/>
</dbReference>
<feature type="domain" description="Dienelactone hydrolase" evidence="1">
    <location>
        <begin position="36"/>
        <end position="243"/>
    </location>
</feature>
<organism evidence="2 3">
    <name type="scientific">Cladophialophora chaetospira</name>
    <dbReference type="NCBI Taxonomy" id="386627"/>
    <lineage>
        <taxon>Eukaryota</taxon>
        <taxon>Fungi</taxon>
        <taxon>Dikarya</taxon>
        <taxon>Ascomycota</taxon>
        <taxon>Pezizomycotina</taxon>
        <taxon>Eurotiomycetes</taxon>
        <taxon>Chaetothyriomycetidae</taxon>
        <taxon>Chaetothyriales</taxon>
        <taxon>Herpotrichiellaceae</taxon>
        <taxon>Cladophialophora</taxon>
    </lineage>
</organism>
<dbReference type="AlphaFoldDB" id="A0AA39CFK0"/>
<evidence type="ECO:0000313" key="3">
    <source>
        <dbReference type="Proteomes" id="UP001172673"/>
    </source>
</evidence>
<proteinExistence type="predicted"/>
<reference evidence="2" key="1">
    <citation type="submission" date="2022-10" db="EMBL/GenBank/DDBJ databases">
        <title>Culturing micro-colonial fungi from biological soil crusts in the Mojave desert and describing Neophaeococcomyces mojavensis, and introducing the new genera and species Taxawa tesnikishii.</title>
        <authorList>
            <person name="Kurbessoian T."/>
            <person name="Stajich J.E."/>
        </authorList>
    </citation>
    <scope>NUCLEOTIDE SEQUENCE</scope>
    <source>
        <strain evidence="2">TK_41</strain>
    </source>
</reference>
<dbReference type="Proteomes" id="UP001172673">
    <property type="component" value="Unassembled WGS sequence"/>
</dbReference>
<dbReference type="SUPFAM" id="SSF53474">
    <property type="entry name" value="alpha/beta-Hydrolases"/>
    <property type="match status" value="1"/>
</dbReference>
<name>A0AA39CFK0_9EURO</name>
<keyword evidence="3" id="KW-1185">Reference proteome</keyword>
<gene>
    <name evidence="2" type="ORF">H2200_009283</name>
</gene>
<sequence>MAMSTCCLKSFAWNGTPTGTTTNLGSNSTYITGTNPDRAVLLIHDALGWTFPNARLLADHYAAEIDATVYIPDFFSGEVLPFEPILAGRFHEIDFAGFLSRNTREIREPEIFAAARLLRQKFKRVGAIGFCFGGWAVFRLGAAEHDPPLVDAISTGHPSLLTKKDIDEVSVPVQLLAPEHDPAYPAEMKTHTFETVMKKGVYFDYVHFPGVEHGALTRGSEDVKGEREAMARAKDAAVNWFKLFLYE</sequence>
<accession>A0AA39CFK0</accession>
<evidence type="ECO:0000313" key="2">
    <source>
        <dbReference type="EMBL" id="KAJ9606322.1"/>
    </source>
</evidence>
<dbReference type="GO" id="GO:0016787">
    <property type="term" value="F:hydrolase activity"/>
    <property type="evidence" value="ECO:0007669"/>
    <property type="project" value="InterPro"/>
</dbReference>
<protein>
    <recommendedName>
        <fullName evidence="1">Dienelactone hydrolase domain-containing protein</fullName>
    </recommendedName>
</protein>
<dbReference type="PANTHER" id="PTHR17630">
    <property type="entry name" value="DIENELACTONE HYDROLASE"/>
    <property type="match status" value="1"/>
</dbReference>
<dbReference type="PANTHER" id="PTHR17630:SF55">
    <property type="entry name" value="DIENELACTONE HYDROLASE FAMILY PROTEIN (AFU_ORTHOLOGUE AFUA_1G01900)"/>
    <property type="match status" value="1"/>
</dbReference>
<dbReference type="Gene3D" id="3.40.50.1820">
    <property type="entry name" value="alpha/beta hydrolase"/>
    <property type="match status" value="1"/>
</dbReference>
<comment type="caution">
    <text evidence="2">The sequence shown here is derived from an EMBL/GenBank/DDBJ whole genome shotgun (WGS) entry which is preliminary data.</text>
</comment>
<dbReference type="EMBL" id="JAPDRK010000014">
    <property type="protein sequence ID" value="KAJ9606322.1"/>
    <property type="molecule type" value="Genomic_DNA"/>
</dbReference>
<dbReference type="InterPro" id="IPR002925">
    <property type="entry name" value="Dienelactn_hydro"/>
</dbReference>